<dbReference type="InterPro" id="IPR002591">
    <property type="entry name" value="Phosphodiest/P_Trfase"/>
</dbReference>
<dbReference type="InterPro" id="IPR017850">
    <property type="entry name" value="Alkaline_phosphatase_core_sf"/>
</dbReference>
<dbReference type="EMBL" id="CAEZTD010000008">
    <property type="protein sequence ID" value="CAB4553125.1"/>
    <property type="molecule type" value="Genomic_DNA"/>
</dbReference>
<proteinExistence type="predicted"/>
<reference evidence="1" key="1">
    <citation type="submission" date="2020-05" db="EMBL/GenBank/DDBJ databases">
        <authorList>
            <person name="Chiriac C."/>
            <person name="Salcher M."/>
            <person name="Ghai R."/>
            <person name="Kavagutti S V."/>
        </authorList>
    </citation>
    <scope>NUCLEOTIDE SEQUENCE</scope>
</reference>
<evidence type="ECO:0000313" key="1">
    <source>
        <dbReference type="EMBL" id="CAB4553125.1"/>
    </source>
</evidence>
<dbReference type="GO" id="GO:0016787">
    <property type="term" value="F:hydrolase activity"/>
    <property type="evidence" value="ECO:0007669"/>
    <property type="project" value="UniProtKB-ARBA"/>
</dbReference>
<organism evidence="1">
    <name type="scientific">freshwater metagenome</name>
    <dbReference type="NCBI Taxonomy" id="449393"/>
    <lineage>
        <taxon>unclassified sequences</taxon>
        <taxon>metagenomes</taxon>
        <taxon>ecological metagenomes</taxon>
    </lineage>
</organism>
<dbReference type="PANTHER" id="PTHR10151">
    <property type="entry name" value="ECTONUCLEOTIDE PYROPHOSPHATASE/PHOSPHODIESTERASE"/>
    <property type="match status" value="1"/>
</dbReference>
<gene>
    <name evidence="1" type="ORF">UFOPK1591_00185</name>
</gene>
<sequence length="371" mass="39761">MLPTGKDYAGSLTDVVPSLLASIGVESFKNSLELRGATSAVLVLVDGLGDENLTAARGHARFLLGTRNRRRVLRTVFPSTTACALVSLMTGETPGQHGVVGYRVLNPVSGAIVNQLTELDLAPPDWMRSRTLAQQATGAARVFVVGRAKFADSALTRTVYRGAEYVPAESLAERFEKAAVVARTPGRLVLVYASELDSAAHKFGVASSKWTEQLELLDAELRDLRASLPSDVSVVVTADHGVLDVHSAEQIVFGAGALTQGVAHVGGEPRCLQLYLEPAADIEVVLSAWQEAYSQVAHVLTRGQVMEQSLLGKVSDINSERMGDLFVITRENVVFYDGRETNTAPQRMIGQHGALSDIEMNIPLIELATGS</sequence>
<dbReference type="AlphaFoldDB" id="A0A6J6CPL2"/>
<dbReference type="Pfam" id="PF01663">
    <property type="entry name" value="Phosphodiest"/>
    <property type="match status" value="1"/>
</dbReference>
<dbReference type="SUPFAM" id="SSF53649">
    <property type="entry name" value="Alkaline phosphatase-like"/>
    <property type="match status" value="1"/>
</dbReference>
<dbReference type="Gene3D" id="3.40.720.10">
    <property type="entry name" value="Alkaline Phosphatase, subunit A"/>
    <property type="match status" value="1"/>
</dbReference>
<name>A0A6J6CPL2_9ZZZZ</name>
<protein>
    <submittedName>
        <fullName evidence="1">Unannotated protein</fullName>
    </submittedName>
</protein>
<accession>A0A6J6CPL2</accession>
<dbReference type="PANTHER" id="PTHR10151:SF120">
    <property type="entry name" value="BIS(5'-ADENOSYL)-TRIPHOSPHATASE"/>
    <property type="match status" value="1"/>
</dbReference>